<dbReference type="PANTHER" id="PTHR21600">
    <property type="entry name" value="MITOCHONDRIAL RNA PSEUDOURIDINE SYNTHASE"/>
    <property type="match status" value="1"/>
</dbReference>
<dbReference type="SUPFAM" id="SSF55120">
    <property type="entry name" value="Pseudouridine synthase"/>
    <property type="match status" value="1"/>
</dbReference>
<evidence type="ECO:0000256" key="3">
    <source>
        <dbReference type="ARBA" id="ARBA00022694"/>
    </source>
</evidence>
<reference evidence="17 18" key="1">
    <citation type="submission" date="2016-10" db="EMBL/GenBank/DDBJ databases">
        <authorList>
            <person name="de Groot N.N."/>
        </authorList>
    </citation>
    <scope>NUCLEOTIDE SEQUENCE [LARGE SCALE GENOMIC DNA]</scope>
    <source>
        <strain evidence="17 18">DSM 16077</strain>
    </source>
</reference>
<evidence type="ECO:0000256" key="11">
    <source>
        <dbReference type="ARBA" id="ARBA00041266"/>
    </source>
</evidence>
<accession>A0A1G9MQX7</accession>
<evidence type="ECO:0000256" key="15">
    <source>
        <dbReference type="ARBA" id="ARBA00043143"/>
    </source>
</evidence>
<organism evidence="17 18">
    <name type="scientific">Maricaulis salignorans</name>
    <dbReference type="NCBI Taxonomy" id="144026"/>
    <lineage>
        <taxon>Bacteria</taxon>
        <taxon>Pseudomonadati</taxon>
        <taxon>Pseudomonadota</taxon>
        <taxon>Alphaproteobacteria</taxon>
        <taxon>Maricaulales</taxon>
        <taxon>Maricaulaceae</taxon>
        <taxon>Maricaulis</taxon>
    </lineage>
</organism>
<evidence type="ECO:0000256" key="12">
    <source>
        <dbReference type="ARBA" id="ARBA00042372"/>
    </source>
</evidence>
<evidence type="ECO:0000256" key="10">
    <source>
        <dbReference type="ARBA" id="ARBA00039988"/>
    </source>
</evidence>
<dbReference type="RefSeq" id="WP_176780209.1">
    <property type="nucleotide sequence ID" value="NZ_FNHG01000002.1"/>
</dbReference>
<dbReference type="InterPro" id="IPR006145">
    <property type="entry name" value="PsdUridine_synth_RsuA/RluA"/>
</dbReference>
<dbReference type="GO" id="GO:0008033">
    <property type="term" value="P:tRNA processing"/>
    <property type="evidence" value="ECO:0007669"/>
    <property type="project" value="UniProtKB-KW"/>
</dbReference>
<keyword evidence="4" id="KW-0413">Isomerase</keyword>
<evidence type="ECO:0000313" key="18">
    <source>
        <dbReference type="Proteomes" id="UP000199759"/>
    </source>
</evidence>
<comment type="catalytic activity">
    <reaction evidence="5">
        <text>uridine(32) in tRNA = pseudouridine(32) in tRNA</text>
        <dbReference type="Rhea" id="RHEA:42544"/>
        <dbReference type="Rhea" id="RHEA-COMP:10107"/>
        <dbReference type="Rhea" id="RHEA-COMP:10108"/>
        <dbReference type="ChEBI" id="CHEBI:65314"/>
        <dbReference type="ChEBI" id="CHEBI:65315"/>
        <dbReference type="EC" id="5.4.99.28"/>
    </reaction>
</comment>
<evidence type="ECO:0000256" key="9">
    <source>
        <dbReference type="ARBA" id="ARBA00038945"/>
    </source>
</evidence>
<comment type="catalytic activity">
    <reaction evidence="6">
        <text>uridine(746) in 23S rRNA = pseudouridine(746) in 23S rRNA</text>
        <dbReference type="Rhea" id="RHEA:42548"/>
        <dbReference type="Rhea" id="RHEA-COMP:10109"/>
        <dbReference type="Rhea" id="RHEA-COMP:10110"/>
        <dbReference type="ChEBI" id="CHEBI:65314"/>
        <dbReference type="ChEBI" id="CHEBI:65315"/>
        <dbReference type="EC" id="5.4.99.29"/>
    </reaction>
</comment>
<dbReference type="Proteomes" id="UP000199759">
    <property type="component" value="Unassembled WGS sequence"/>
</dbReference>
<dbReference type="GO" id="GO:0160151">
    <property type="term" value="F:tRNA pseudouridine(32) synthase activity"/>
    <property type="evidence" value="ECO:0007669"/>
    <property type="project" value="UniProtKB-EC"/>
</dbReference>
<dbReference type="AlphaFoldDB" id="A0A1G9MQX7"/>
<keyword evidence="3" id="KW-0819">tRNA processing</keyword>
<dbReference type="InterPro" id="IPR006224">
    <property type="entry name" value="PsdUridine_synth_RluA-like_CS"/>
</dbReference>
<keyword evidence="18" id="KW-1185">Reference proteome</keyword>
<dbReference type="EC" id="5.4.99.28" evidence="8"/>
<comment type="similarity">
    <text evidence="1">Belongs to the pseudouridine synthase RluA family.</text>
</comment>
<dbReference type="InterPro" id="IPR020103">
    <property type="entry name" value="PsdUridine_synth_cat_dom_sf"/>
</dbReference>
<evidence type="ECO:0000256" key="5">
    <source>
        <dbReference type="ARBA" id="ARBA00036184"/>
    </source>
</evidence>
<dbReference type="PROSITE" id="PS01129">
    <property type="entry name" value="PSI_RLU"/>
    <property type="match status" value="1"/>
</dbReference>
<dbReference type="EC" id="5.4.99.29" evidence="9"/>
<evidence type="ECO:0000256" key="4">
    <source>
        <dbReference type="ARBA" id="ARBA00023235"/>
    </source>
</evidence>
<comment type="function">
    <text evidence="7">Dual specificity enzyme that catalyzes the synthesis of pseudouridine from uracil-746 in 23S ribosomal RNA and from uracil-32 in the anticodon stem and loop of transfer RNAs.</text>
</comment>
<evidence type="ECO:0000256" key="14">
    <source>
        <dbReference type="ARBA" id="ARBA00042883"/>
    </source>
</evidence>
<dbReference type="GO" id="GO:0160142">
    <property type="term" value="F:23S rRNA pseudouridine(746) synthase activity"/>
    <property type="evidence" value="ECO:0007669"/>
    <property type="project" value="UniProtKB-EC"/>
</dbReference>
<dbReference type="EMBL" id="FNHG01000002">
    <property type="protein sequence ID" value="SDL76045.1"/>
    <property type="molecule type" value="Genomic_DNA"/>
</dbReference>
<proteinExistence type="inferred from homology"/>
<evidence type="ECO:0000256" key="7">
    <source>
        <dbReference type="ARBA" id="ARBA00037305"/>
    </source>
</evidence>
<dbReference type="InterPro" id="IPR050188">
    <property type="entry name" value="RluA_PseudoU_synthase"/>
</dbReference>
<evidence type="ECO:0000256" key="13">
    <source>
        <dbReference type="ARBA" id="ARBA00042844"/>
    </source>
</evidence>
<dbReference type="GO" id="GO:0000455">
    <property type="term" value="P:enzyme-directed rRNA pseudouridine synthesis"/>
    <property type="evidence" value="ECO:0007669"/>
    <property type="project" value="TreeGrafter"/>
</dbReference>
<gene>
    <name evidence="17" type="ORF">SAMN04488568_10261</name>
</gene>
<name>A0A1G9MQX7_9PROT</name>
<evidence type="ECO:0000256" key="6">
    <source>
        <dbReference type="ARBA" id="ARBA00036916"/>
    </source>
</evidence>
<evidence type="ECO:0000313" key="17">
    <source>
        <dbReference type="EMBL" id="SDL76045.1"/>
    </source>
</evidence>
<protein>
    <recommendedName>
        <fullName evidence="10">Dual-specificity RNA pseudouridine synthase RluA</fullName>
        <ecNumber evidence="8">5.4.99.28</ecNumber>
        <ecNumber evidence="9">5.4.99.29</ecNumber>
    </recommendedName>
    <alternativeName>
        <fullName evidence="11">23S rRNA pseudouridine(746) synthase</fullName>
    </alternativeName>
    <alternativeName>
        <fullName evidence="14">Ribosomal large subunit pseudouridine synthase A</fullName>
    </alternativeName>
    <alternativeName>
        <fullName evidence="13">rRNA pseudouridylate synthase A</fullName>
    </alternativeName>
    <alternativeName>
        <fullName evidence="15">rRNA-uridine isomerase A</fullName>
    </alternativeName>
    <alternativeName>
        <fullName evidence="12">tRNA pseudouridine(32) synthase</fullName>
    </alternativeName>
</protein>
<dbReference type="STRING" id="144026.SAMN04488568_10261"/>
<evidence type="ECO:0000256" key="1">
    <source>
        <dbReference type="ARBA" id="ARBA00010876"/>
    </source>
</evidence>
<dbReference type="CDD" id="cd02869">
    <property type="entry name" value="PseudoU_synth_RluA_like"/>
    <property type="match status" value="1"/>
</dbReference>
<dbReference type="Pfam" id="PF00849">
    <property type="entry name" value="PseudoU_synth_2"/>
    <property type="match status" value="1"/>
</dbReference>
<evidence type="ECO:0000259" key="16">
    <source>
        <dbReference type="Pfam" id="PF00849"/>
    </source>
</evidence>
<evidence type="ECO:0000256" key="2">
    <source>
        <dbReference type="ARBA" id="ARBA00022552"/>
    </source>
</evidence>
<dbReference type="GO" id="GO:0003723">
    <property type="term" value="F:RNA binding"/>
    <property type="evidence" value="ECO:0007669"/>
    <property type="project" value="InterPro"/>
</dbReference>
<dbReference type="PANTHER" id="PTHR21600:SF91">
    <property type="entry name" value="DUAL-SPECIFICITY RNA PSEUDOURIDINE SYNTHASE RLUA"/>
    <property type="match status" value="1"/>
</dbReference>
<sequence>MVSAPDKPRPFTYAPPPAGALPIVHADDHILVLDKPAGLLTVAGNTPELADCLEARVRTQYPTATMIHRLDMDTSGLIVLALTPGAHAHIGKQFEKRLTRKTYIALVWGQMAQASGRIDQPMKSDWPNRPKQHVDPVDGRAAVTDWQVLETGPDRTRLCLTPLTGRTHQLRVHMAFLGHPILGDNLYAPEDALAASDRLCLHAGTLEFRHPDGGAPVRFDSPAPF</sequence>
<dbReference type="Gene3D" id="3.30.2350.10">
    <property type="entry name" value="Pseudouridine synthase"/>
    <property type="match status" value="1"/>
</dbReference>
<feature type="domain" description="Pseudouridine synthase RsuA/RluA-like" evidence="16">
    <location>
        <begin position="29"/>
        <end position="175"/>
    </location>
</feature>
<evidence type="ECO:0000256" key="8">
    <source>
        <dbReference type="ARBA" id="ARBA00038944"/>
    </source>
</evidence>
<keyword evidence="2" id="KW-0698">rRNA processing</keyword>